<protein>
    <recommendedName>
        <fullName evidence="2">Copper amine oxidase-like N-terminal domain-containing protein</fullName>
    </recommendedName>
</protein>
<dbReference type="Proteomes" id="UP001549098">
    <property type="component" value="Unassembled WGS sequence"/>
</dbReference>
<evidence type="ECO:0000313" key="3">
    <source>
        <dbReference type="EMBL" id="MET3546995.1"/>
    </source>
</evidence>
<keyword evidence="4" id="KW-1185">Reference proteome</keyword>
<evidence type="ECO:0000259" key="2">
    <source>
        <dbReference type="Pfam" id="PF07833"/>
    </source>
</evidence>
<dbReference type="EMBL" id="JBEPLV010000003">
    <property type="protein sequence ID" value="MET3546995.1"/>
    <property type="molecule type" value="Genomic_DNA"/>
</dbReference>
<feature type="signal peptide" evidence="1">
    <location>
        <begin position="1"/>
        <end position="26"/>
    </location>
</feature>
<organism evidence="3 4">
    <name type="scientific">Paenibacillus favisporus</name>
    <dbReference type="NCBI Taxonomy" id="221028"/>
    <lineage>
        <taxon>Bacteria</taxon>
        <taxon>Bacillati</taxon>
        <taxon>Bacillota</taxon>
        <taxon>Bacilli</taxon>
        <taxon>Bacillales</taxon>
        <taxon>Paenibacillaceae</taxon>
        <taxon>Paenibacillus</taxon>
    </lineage>
</organism>
<dbReference type="Gene3D" id="2.130.10.30">
    <property type="entry name" value="Regulator of chromosome condensation 1/beta-lactamase-inhibitor protein II"/>
    <property type="match status" value="3"/>
</dbReference>
<dbReference type="RefSeq" id="WP_354498722.1">
    <property type="nucleotide sequence ID" value="NZ_JBEPLV010000003.1"/>
</dbReference>
<dbReference type="Pfam" id="PF07833">
    <property type="entry name" value="Cu_amine_oxidN1"/>
    <property type="match status" value="1"/>
</dbReference>
<dbReference type="Pfam" id="PF13540">
    <property type="entry name" value="RCC1_2"/>
    <property type="match status" value="1"/>
</dbReference>
<comment type="caution">
    <text evidence="3">The sequence shown here is derived from an EMBL/GenBank/DDBJ whole genome shotgun (WGS) entry which is preliminary data.</text>
</comment>
<dbReference type="SUPFAM" id="SSF55383">
    <property type="entry name" value="Copper amine oxidase, domain N"/>
    <property type="match status" value="1"/>
</dbReference>
<dbReference type="InterPro" id="IPR051553">
    <property type="entry name" value="Ran_GTPase-activating"/>
</dbReference>
<dbReference type="PANTHER" id="PTHR45982:SF1">
    <property type="entry name" value="REGULATOR OF CHROMOSOME CONDENSATION"/>
    <property type="match status" value="1"/>
</dbReference>
<accession>A0ABV2F5H8</accession>
<evidence type="ECO:0000313" key="4">
    <source>
        <dbReference type="Proteomes" id="UP001549098"/>
    </source>
</evidence>
<evidence type="ECO:0000256" key="1">
    <source>
        <dbReference type="SAM" id="SignalP"/>
    </source>
</evidence>
<dbReference type="InterPro" id="IPR009091">
    <property type="entry name" value="RCC1/BLIP-II"/>
</dbReference>
<gene>
    <name evidence="3" type="ORF">ABID47_003611</name>
</gene>
<sequence length="502" mass="53096">MKYSHFMQGVLLSAVVVTAVSPHSFAAASTQPGDRMDSAARLSVSSSAESPAASASSTAALGTAFVQVAAGNYYSVGLRADGSVWTWGRNLLGELGIPDTTAVSSMVAPVRLNTLPPLNSIATDGYGYQLGVARDGTVWEWGSRPGYVRETQVPRALPGLSGISQVTTLQKYSLGLASDGSVKAWMRDQKSGDSGQPISVSGLKNIVQLQSTSDYIYALDSAGSVWKLTVNTSENQLHLSVPVRIQGLPALKQISMQHAYDAYGIDSSGKVWNWSTPASSSTGKLYVKPVSIQPSLQVRNVYASPGYALLVSRQGELWMYDGKKGRSAVKVKGLQRIVSASAGDTHRLAIDAKGQVFGWGANNWNEVGVPRNAGDGMEYAPVPIQRPITIRINGSLLPASFPAVNKNNSIIVPVKSIAKELGGSLEASTTQEGTSYKLQYGQTTVTFRPDSAEAAIQGQSIALSAPVSMINGAVMVPASLFKQLGCQVDWNPNLAELSIQGK</sequence>
<keyword evidence="1" id="KW-0732">Signal</keyword>
<dbReference type="Gene3D" id="3.30.457.10">
    <property type="entry name" value="Copper amine oxidase-like, N-terminal domain"/>
    <property type="match status" value="1"/>
</dbReference>
<dbReference type="PANTHER" id="PTHR45982">
    <property type="entry name" value="REGULATOR OF CHROMOSOME CONDENSATION"/>
    <property type="match status" value="1"/>
</dbReference>
<feature type="domain" description="Copper amine oxidase-like N-terminal" evidence="2">
    <location>
        <begin position="392"/>
        <end position="495"/>
    </location>
</feature>
<proteinExistence type="predicted"/>
<dbReference type="InterPro" id="IPR000408">
    <property type="entry name" value="Reg_chr_condens"/>
</dbReference>
<dbReference type="PROSITE" id="PS50012">
    <property type="entry name" value="RCC1_3"/>
    <property type="match status" value="1"/>
</dbReference>
<dbReference type="PRINTS" id="PR00633">
    <property type="entry name" value="RCCNDNSATION"/>
</dbReference>
<reference evidence="3 4" key="1">
    <citation type="submission" date="2024-06" db="EMBL/GenBank/DDBJ databases">
        <title>Genomic Encyclopedia of Type Strains, Phase IV (KMG-IV): sequencing the most valuable type-strain genomes for metagenomic binning, comparative biology and taxonomic classification.</title>
        <authorList>
            <person name="Goeker M."/>
        </authorList>
    </citation>
    <scope>NUCLEOTIDE SEQUENCE [LARGE SCALE GENOMIC DNA]</scope>
    <source>
        <strain evidence="3 4">DSM 17253</strain>
    </source>
</reference>
<name>A0ABV2F5H8_9BACL</name>
<dbReference type="SUPFAM" id="SSF50985">
    <property type="entry name" value="RCC1/BLIP-II"/>
    <property type="match status" value="2"/>
</dbReference>
<dbReference type="InterPro" id="IPR036582">
    <property type="entry name" value="Mao_N_sf"/>
</dbReference>
<feature type="chain" id="PRO_5046199909" description="Copper amine oxidase-like N-terminal domain-containing protein" evidence="1">
    <location>
        <begin position="27"/>
        <end position="502"/>
    </location>
</feature>
<dbReference type="InterPro" id="IPR012854">
    <property type="entry name" value="Cu_amine_oxidase-like_N"/>
</dbReference>